<dbReference type="GO" id="GO:0005685">
    <property type="term" value="C:U1 snRNP"/>
    <property type="evidence" value="ECO:0007669"/>
    <property type="project" value="TreeGrafter"/>
</dbReference>
<dbReference type="InterPro" id="IPR059164">
    <property type="entry name" value="HAT_PRP39_C"/>
</dbReference>
<comment type="subcellular location">
    <subcellularLocation>
        <location evidence="1">Nucleus</location>
    </subcellularLocation>
</comment>
<dbReference type="SUPFAM" id="SSF48452">
    <property type="entry name" value="TPR-like"/>
    <property type="match status" value="1"/>
</dbReference>
<dbReference type="PANTHER" id="PTHR17204">
    <property type="entry name" value="PRE-MRNA PROCESSING PROTEIN PRP39-RELATED"/>
    <property type="match status" value="1"/>
</dbReference>
<evidence type="ECO:0000313" key="8">
    <source>
        <dbReference type="EMBL" id="PAN35065.1"/>
    </source>
</evidence>
<comment type="similarity">
    <text evidence="6">Belongs to the PRP39 family.</text>
</comment>
<feature type="region of interest" description="Disordered" evidence="7">
    <location>
        <begin position="560"/>
        <end position="585"/>
    </location>
</feature>
<gene>
    <name evidence="8" type="ORF">PAHAL_6G177300</name>
</gene>
<dbReference type="FunFam" id="1.25.40.10:FF:000064">
    <property type="entry name" value="Putative pre-mrna-processing factor 39"/>
    <property type="match status" value="1"/>
</dbReference>
<dbReference type="Gramene" id="PAN35065">
    <property type="protein sequence ID" value="PAN35065"/>
    <property type="gene ID" value="PAHAL_6G177300"/>
</dbReference>
<dbReference type="InterPro" id="IPR003107">
    <property type="entry name" value="HAT"/>
</dbReference>
<proteinExistence type="inferred from homology"/>
<evidence type="ECO:0000256" key="4">
    <source>
        <dbReference type="ARBA" id="ARBA00023187"/>
    </source>
</evidence>
<feature type="region of interest" description="Disordered" evidence="7">
    <location>
        <begin position="788"/>
        <end position="810"/>
    </location>
</feature>
<dbReference type="Pfam" id="PF23241">
    <property type="entry name" value="HAT_PRP39_C"/>
    <property type="match status" value="1"/>
</dbReference>
<sequence length="1187" mass="135623">MEPEPEAAGAALVSDAAAPEHHPSQLDVFKNRVQLLRDSNTRDFNAWVSLISAAEGTSADDIEVISLVYNSFLLEFPLCYGYWIKYAAHKAWLCKNKDVVDIYEQAVQAVPHSVDLWVSYCGFGICAYEEPADIRSLFERALSLVEKDYLCYRLWDKYIEFESSQKQLIQLATIYINTLKFPTKKLHMYYESFRKLVTLLEQEVTSCAAERLSGKIHTSEMIDGEDSEVDISTMIADLFDQKGGHISPEALKRYLSAGERLYKRSSKIYKEICCFEASIKRPFFHVKPLDDDQLENWHQYLDFVEKNGDFDWAVKLYERCLIPCANYSEFWIRYSEYVDAKGGREIANHALVRASSCFVKVWVQGQRGVPTFCMYYALFKEQIGDASAARSLFVKASSNFTSGFYANINRLANMEKRMGNTKAAFEIYEIAIEDAMQKQNIELLTNLYRNFAQFIYAASHSIVEAKDVFVKGIDRVPCKPLIKGLIQFMSTHGGPTEIPLLDSVISNAITPGSDVSTALSPEDREDISLLFLEFVDLYGGIKELRKAWARHSKLFPHSTGNMSQHYSTMGNSLQESNKRRKTEPSIVAHDQSLEDIRKLKQPSKTDNFSLIFDKEVESQVEDIVDSGKGYKDAGEQKALENLNSHEETSRTSQECTDMVHREHSLDKFGMQNQTNSYAKEVTNQDLSLHVQNDEKISHEVRSGEAPVSESGDCDSPSKAIASSESINCQDKVAEVSASNHREMVCSKFDLPSGSSMPKEGSSSDLARISPELEERQPVEVQVKLDTVTDNGLSVSNENLERSNDSPNTTECDKVNSALGHEIQDHVQSSQPQQLSVCAKPSSSELADTKADTLGFQAQLQHQVANCQTHQSNNLSLSVQNIQQQELSCTMPQNVQTSAQTQDQLFAQSNQGNQQYLQMTQGYASQMWQYYQQQLYYLQAQHNQQMQTLQQQQLPTEHLQQNFMQQVQQLNQQMVLWQQQVQQQQVVLQQALPVQQLPVKKQGQYPSSSGDTNHGKNKQQQQAPQVDQQSQQLQQQQLLYFQQQQQQQMYLMQQQQQQVYQQQQAQQQQLFQQQLMQQQQFVLQTPQLQQDSVQQQQQQQLFQQQQQQMMLLQQQFMQQQMQQYLQQQQIQQGPKDQTYKSNPQDGRNMQMEHAQHSEASQSDGSKLRSGEQSELSYPSTPQSQRSNR</sequence>
<dbReference type="Gene3D" id="1.25.40.10">
    <property type="entry name" value="Tetratricopeptide repeat domain"/>
    <property type="match status" value="2"/>
</dbReference>
<feature type="compositionally biased region" description="Polar residues" evidence="7">
    <location>
        <begin position="788"/>
        <end position="797"/>
    </location>
</feature>
<dbReference type="EMBL" id="CM008051">
    <property type="protein sequence ID" value="PAN35065.1"/>
    <property type="molecule type" value="Genomic_DNA"/>
</dbReference>
<dbReference type="AlphaFoldDB" id="A0A2S3I245"/>
<keyword evidence="3" id="KW-0677">Repeat</keyword>
<dbReference type="GO" id="GO:0030627">
    <property type="term" value="F:pre-mRNA 5'-splice site binding"/>
    <property type="evidence" value="ECO:0007669"/>
    <property type="project" value="TreeGrafter"/>
</dbReference>
<keyword evidence="4" id="KW-0508">mRNA splicing</keyword>
<evidence type="ECO:0000256" key="6">
    <source>
        <dbReference type="ARBA" id="ARBA00038019"/>
    </source>
</evidence>
<dbReference type="SMART" id="SM00386">
    <property type="entry name" value="HAT"/>
    <property type="match status" value="7"/>
</dbReference>
<evidence type="ECO:0000256" key="5">
    <source>
        <dbReference type="ARBA" id="ARBA00023242"/>
    </source>
</evidence>
<feature type="compositionally biased region" description="Polar residues" evidence="7">
    <location>
        <begin position="560"/>
        <end position="575"/>
    </location>
</feature>
<dbReference type="Proteomes" id="UP000243499">
    <property type="component" value="Chromosome 6"/>
</dbReference>
<dbReference type="GO" id="GO:0071004">
    <property type="term" value="C:U2-type prespliceosome"/>
    <property type="evidence" value="ECO:0007669"/>
    <property type="project" value="TreeGrafter"/>
</dbReference>
<feature type="compositionally biased region" description="Polar residues" evidence="7">
    <location>
        <begin position="1171"/>
        <end position="1187"/>
    </location>
</feature>
<dbReference type="PANTHER" id="PTHR17204:SF26">
    <property type="entry name" value="PRE-MRNA-PROCESSING FACTOR 39-2"/>
    <property type="match status" value="1"/>
</dbReference>
<dbReference type="FunFam" id="1.25.40.10:FF:000159">
    <property type="entry name" value="Tetratricopeptide repeat (TPR)-like superfamily protein"/>
    <property type="match status" value="1"/>
</dbReference>
<feature type="region of interest" description="Disordered" evidence="7">
    <location>
        <begin position="1130"/>
        <end position="1187"/>
    </location>
</feature>
<evidence type="ECO:0000256" key="1">
    <source>
        <dbReference type="ARBA" id="ARBA00004123"/>
    </source>
</evidence>
<dbReference type="Pfam" id="PF23240">
    <property type="entry name" value="HAT_PRP39_N"/>
    <property type="match status" value="1"/>
</dbReference>
<evidence type="ECO:0000256" key="7">
    <source>
        <dbReference type="SAM" id="MobiDB-lite"/>
    </source>
</evidence>
<protein>
    <recommendedName>
        <fullName evidence="9">Suppressor of forked domain-containing protein</fullName>
    </recommendedName>
</protein>
<feature type="region of interest" description="Disordered" evidence="7">
    <location>
        <begin position="695"/>
        <end position="721"/>
    </location>
</feature>
<evidence type="ECO:0000256" key="3">
    <source>
        <dbReference type="ARBA" id="ARBA00022737"/>
    </source>
</evidence>
<keyword evidence="2" id="KW-0507">mRNA processing</keyword>
<dbReference type="GO" id="GO:0000395">
    <property type="term" value="P:mRNA 5'-splice site recognition"/>
    <property type="evidence" value="ECO:0007669"/>
    <property type="project" value="TreeGrafter"/>
</dbReference>
<keyword evidence="5" id="KW-0539">Nucleus</keyword>
<reference evidence="8" key="1">
    <citation type="submission" date="2018-04" db="EMBL/GenBank/DDBJ databases">
        <title>WGS assembly of Panicum hallii.</title>
        <authorList>
            <person name="Lovell J."/>
            <person name="Jenkins J."/>
            <person name="Lowry D."/>
            <person name="Mamidi S."/>
            <person name="Sreedasyam A."/>
            <person name="Weng X."/>
            <person name="Barry K."/>
            <person name="Bonette J."/>
            <person name="Campitelli B."/>
            <person name="Daum C."/>
            <person name="Gordon S."/>
            <person name="Gould B."/>
            <person name="Lipzen A."/>
            <person name="Macqueen A."/>
            <person name="Palacio-Mejia J."/>
            <person name="Plott C."/>
            <person name="Shakirov E."/>
            <person name="Shu S."/>
            <person name="Yoshinaga Y."/>
            <person name="Zane M."/>
            <person name="Rokhsar D."/>
            <person name="Grimwood J."/>
            <person name="Schmutz J."/>
            <person name="Juenger T."/>
        </authorList>
    </citation>
    <scope>NUCLEOTIDE SEQUENCE [LARGE SCALE GENOMIC DNA]</scope>
    <source>
        <strain evidence="8">FIL2</strain>
    </source>
</reference>
<evidence type="ECO:0008006" key="9">
    <source>
        <dbReference type="Google" id="ProtNLM"/>
    </source>
</evidence>
<dbReference type="GO" id="GO:0000243">
    <property type="term" value="C:commitment complex"/>
    <property type="evidence" value="ECO:0007669"/>
    <property type="project" value="TreeGrafter"/>
</dbReference>
<feature type="region of interest" description="Disordered" evidence="7">
    <location>
        <begin position="999"/>
        <end position="1023"/>
    </location>
</feature>
<evidence type="ECO:0000256" key="2">
    <source>
        <dbReference type="ARBA" id="ARBA00022664"/>
    </source>
</evidence>
<organism evidence="8">
    <name type="scientific">Panicum hallii</name>
    <dbReference type="NCBI Taxonomy" id="206008"/>
    <lineage>
        <taxon>Eukaryota</taxon>
        <taxon>Viridiplantae</taxon>
        <taxon>Streptophyta</taxon>
        <taxon>Embryophyta</taxon>
        <taxon>Tracheophyta</taxon>
        <taxon>Spermatophyta</taxon>
        <taxon>Magnoliopsida</taxon>
        <taxon>Liliopsida</taxon>
        <taxon>Poales</taxon>
        <taxon>Poaceae</taxon>
        <taxon>PACMAD clade</taxon>
        <taxon>Panicoideae</taxon>
        <taxon>Panicodae</taxon>
        <taxon>Paniceae</taxon>
        <taxon>Panicinae</taxon>
        <taxon>Panicum</taxon>
        <taxon>Panicum sect. Panicum</taxon>
    </lineage>
</organism>
<accession>A0A2S3I245</accession>
<dbReference type="InterPro" id="IPR011990">
    <property type="entry name" value="TPR-like_helical_dom_sf"/>
</dbReference>
<name>A0A2S3I245_9POAL</name>